<dbReference type="InterPro" id="IPR029026">
    <property type="entry name" value="tRNA_m1G_MTases_N"/>
</dbReference>
<dbReference type="Proteomes" id="UP000321079">
    <property type="component" value="Unassembled WGS sequence"/>
</dbReference>
<gene>
    <name evidence="5" type="ORF">GKA01_16080</name>
</gene>
<dbReference type="InterPro" id="IPR029064">
    <property type="entry name" value="Ribosomal_eL30-like_sf"/>
</dbReference>
<name>A0A511B9L2_9PROT</name>
<dbReference type="InterPro" id="IPR004441">
    <property type="entry name" value="rRNA_MeTrfase_TrmH"/>
</dbReference>
<dbReference type="GO" id="GO:0006396">
    <property type="term" value="P:RNA processing"/>
    <property type="evidence" value="ECO:0007669"/>
    <property type="project" value="InterPro"/>
</dbReference>
<dbReference type="GO" id="GO:0003723">
    <property type="term" value="F:RNA binding"/>
    <property type="evidence" value="ECO:0007669"/>
    <property type="project" value="InterPro"/>
</dbReference>
<dbReference type="NCBIfam" id="TIGR00186">
    <property type="entry name" value="rRNA_methyl_3"/>
    <property type="match status" value="1"/>
</dbReference>
<dbReference type="Pfam" id="PF08032">
    <property type="entry name" value="SpoU_sub_bind"/>
    <property type="match status" value="1"/>
</dbReference>
<keyword evidence="1 5" id="KW-0489">Methyltransferase</keyword>
<dbReference type="Gene3D" id="3.40.1280.10">
    <property type="match status" value="1"/>
</dbReference>
<dbReference type="PANTHER" id="PTHR46429">
    <property type="entry name" value="23S RRNA (GUANOSINE-2'-O-)-METHYLTRANSFERASE RLMB"/>
    <property type="match status" value="1"/>
</dbReference>
<dbReference type="GO" id="GO:0032259">
    <property type="term" value="P:methylation"/>
    <property type="evidence" value="ECO:0007669"/>
    <property type="project" value="UniProtKB-KW"/>
</dbReference>
<organism evidence="5 6">
    <name type="scientific">Gluconobacter kanchanaburiensis NBRC 103587</name>
    <dbReference type="NCBI Taxonomy" id="1307948"/>
    <lineage>
        <taxon>Bacteria</taxon>
        <taxon>Pseudomonadati</taxon>
        <taxon>Pseudomonadota</taxon>
        <taxon>Alphaproteobacteria</taxon>
        <taxon>Acetobacterales</taxon>
        <taxon>Acetobacteraceae</taxon>
        <taxon>Gluconobacter</taxon>
    </lineage>
</organism>
<evidence type="ECO:0000256" key="3">
    <source>
        <dbReference type="SAM" id="MobiDB-lite"/>
    </source>
</evidence>
<dbReference type="CDD" id="cd18103">
    <property type="entry name" value="SpoU-like_RlmB"/>
    <property type="match status" value="1"/>
</dbReference>
<dbReference type="Gene3D" id="3.30.1330.30">
    <property type="match status" value="1"/>
</dbReference>
<keyword evidence="6" id="KW-1185">Reference proteome</keyword>
<dbReference type="AlphaFoldDB" id="A0A511B9L2"/>
<feature type="compositionally biased region" description="Low complexity" evidence="3">
    <location>
        <begin position="1"/>
        <end position="12"/>
    </location>
</feature>
<dbReference type="GO" id="GO:0008173">
    <property type="term" value="F:RNA methyltransferase activity"/>
    <property type="evidence" value="ECO:0007669"/>
    <property type="project" value="InterPro"/>
</dbReference>
<feature type="domain" description="RNA 2-O ribose methyltransferase substrate binding" evidence="4">
    <location>
        <begin position="58"/>
        <end position="127"/>
    </location>
</feature>
<dbReference type="InterPro" id="IPR001537">
    <property type="entry name" value="SpoU_MeTrfase"/>
</dbReference>
<evidence type="ECO:0000313" key="5">
    <source>
        <dbReference type="EMBL" id="GEK96411.1"/>
    </source>
</evidence>
<evidence type="ECO:0000256" key="2">
    <source>
        <dbReference type="ARBA" id="ARBA00022679"/>
    </source>
</evidence>
<dbReference type="SMART" id="SM00967">
    <property type="entry name" value="SpoU_sub_bind"/>
    <property type="match status" value="1"/>
</dbReference>
<accession>A0A511B9L2</accession>
<dbReference type="EMBL" id="BJVA01000008">
    <property type="protein sequence ID" value="GEK96411.1"/>
    <property type="molecule type" value="Genomic_DNA"/>
</dbReference>
<dbReference type="InterPro" id="IPR013123">
    <property type="entry name" value="SpoU_subst-bd"/>
</dbReference>
<comment type="caution">
    <text evidence="5">The sequence shown here is derived from an EMBL/GenBank/DDBJ whole genome shotgun (WGS) entry which is preliminary data.</text>
</comment>
<evidence type="ECO:0000256" key="1">
    <source>
        <dbReference type="ARBA" id="ARBA00022603"/>
    </source>
</evidence>
<sequence length="284" mass="30211">MLFMARRSSSRSAPDRSTARPSPSPHAEQSARPAGERSGGRNARSGRPSGGGSGSGYWIYGHHAVQAALSNPERVIHDFLATREAAASFDTTSRKPQIVDRERLDRLCERDAVHQGVCLRVEPLETLAIPDIVERTGPVLVLDQVTDPRNIGAILRSAAAFGAAALLVQDRNAPQESGAMAKAASGALDVVPILREVNLSRALQALQAENFWVVGLDAGGTRLDGKSFAGRRVALVLGAEGAGLRRLTRETCDEIASVYMPGDMESLNVSNAAAVALYELVRPV</sequence>
<evidence type="ECO:0000259" key="4">
    <source>
        <dbReference type="SMART" id="SM00967"/>
    </source>
</evidence>
<dbReference type="SUPFAM" id="SSF75217">
    <property type="entry name" value="alpha/beta knot"/>
    <property type="match status" value="1"/>
</dbReference>
<dbReference type="SUPFAM" id="SSF55315">
    <property type="entry name" value="L30e-like"/>
    <property type="match status" value="1"/>
</dbReference>
<proteinExistence type="predicted"/>
<feature type="region of interest" description="Disordered" evidence="3">
    <location>
        <begin position="1"/>
        <end position="51"/>
    </location>
</feature>
<dbReference type="PANTHER" id="PTHR46429:SF1">
    <property type="entry name" value="23S RRNA (GUANOSINE-2'-O-)-METHYLTRANSFERASE RLMB"/>
    <property type="match status" value="1"/>
</dbReference>
<keyword evidence="2 5" id="KW-0808">Transferase</keyword>
<reference evidence="5 6" key="1">
    <citation type="submission" date="2019-07" db="EMBL/GenBank/DDBJ databases">
        <title>Whole genome shotgun sequence of Gluconobacter kanchanaburiensis NBRC 103587.</title>
        <authorList>
            <person name="Hosoyama A."/>
            <person name="Uohara A."/>
            <person name="Ohji S."/>
            <person name="Ichikawa N."/>
        </authorList>
    </citation>
    <scope>NUCLEOTIDE SEQUENCE [LARGE SCALE GENOMIC DNA]</scope>
    <source>
        <strain evidence="5 6">NBRC 103587</strain>
    </source>
</reference>
<dbReference type="InterPro" id="IPR029028">
    <property type="entry name" value="Alpha/beta_knot_MTases"/>
</dbReference>
<evidence type="ECO:0000313" key="6">
    <source>
        <dbReference type="Proteomes" id="UP000321079"/>
    </source>
</evidence>
<protein>
    <submittedName>
        <fullName evidence="5">23S rRNA (Guanosine(2251)-2'-O)-methyltransferase RlmB</fullName>
    </submittedName>
</protein>
<dbReference type="GO" id="GO:0005829">
    <property type="term" value="C:cytosol"/>
    <property type="evidence" value="ECO:0007669"/>
    <property type="project" value="TreeGrafter"/>
</dbReference>
<dbReference type="Pfam" id="PF00588">
    <property type="entry name" value="SpoU_methylase"/>
    <property type="match status" value="1"/>
</dbReference>